<evidence type="ECO:0000313" key="1">
    <source>
        <dbReference type="EMBL" id="EEX71343.1"/>
    </source>
</evidence>
<proteinExistence type="predicted"/>
<dbReference type="AlphaFoldDB" id="C9LIM7"/>
<dbReference type="HOGENOM" id="CLU_3294572_0_0_10"/>
<dbReference type="Proteomes" id="UP000003460">
    <property type="component" value="Unassembled WGS sequence"/>
</dbReference>
<name>C9LIM7_9BACT</name>
<dbReference type="EMBL" id="ACIJ02000022">
    <property type="protein sequence ID" value="EEX71343.1"/>
    <property type="molecule type" value="Genomic_DNA"/>
</dbReference>
<keyword evidence="2" id="KW-1185">Reference proteome</keyword>
<reference evidence="1" key="1">
    <citation type="submission" date="2009-09" db="EMBL/GenBank/DDBJ databases">
        <authorList>
            <person name="Weinstock G."/>
            <person name="Sodergren E."/>
            <person name="Clifton S."/>
            <person name="Fulton L."/>
            <person name="Fulton B."/>
            <person name="Courtney L."/>
            <person name="Fronick C."/>
            <person name="Harrison M."/>
            <person name="Strong C."/>
            <person name="Farmer C."/>
            <person name="Delahaunty K."/>
            <person name="Markovic C."/>
            <person name="Hall O."/>
            <person name="Minx P."/>
            <person name="Tomlinson C."/>
            <person name="Mitreva M."/>
            <person name="Nelson J."/>
            <person name="Hou S."/>
            <person name="Wollam A."/>
            <person name="Pepin K.H."/>
            <person name="Johnson M."/>
            <person name="Bhonagiri V."/>
            <person name="Nash W.E."/>
            <person name="Warren W."/>
            <person name="Chinwalla A."/>
            <person name="Mardis E.R."/>
            <person name="Wilson R.K."/>
        </authorList>
    </citation>
    <scope>NUCLEOTIDE SEQUENCE [LARGE SCALE GENOMIC DNA]</scope>
    <source>
        <strain evidence="1">ATCC 51259</strain>
    </source>
</reference>
<protein>
    <submittedName>
        <fullName evidence="1">Uncharacterized protein</fullName>
    </submittedName>
</protein>
<organism evidence="1 2">
    <name type="scientific">Alloprevotella tannerae ATCC 51259</name>
    <dbReference type="NCBI Taxonomy" id="626522"/>
    <lineage>
        <taxon>Bacteria</taxon>
        <taxon>Pseudomonadati</taxon>
        <taxon>Bacteroidota</taxon>
        <taxon>Bacteroidia</taxon>
        <taxon>Bacteroidales</taxon>
        <taxon>Prevotellaceae</taxon>
        <taxon>Alloprevotella</taxon>
    </lineage>
</organism>
<comment type="caution">
    <text evidence="1">The sequence shown here is derived from an EMBL/GenBank/DDBJ whole genome shotgun (WGS) entry which is preliminary data.</text>
</comment>
<accession>C9LIM7</accession>
<evidence type="ECO:0000313" key="2">
    <source>
        <dbReference type="Proteomes" id="UP000003460"/>
    </source>
</evidence>
<gene>
    <name evidence="1" type="ORF">GCWU000325_02086</name>
</gene>
<sequence length="40" mass="4716">MPSRWYIHPVKADQPKIKFRAIKINSENKKIGSDTPNLRH</sequence>